<dbReference type="RefSeq" id="WP_018713392.1">
    <property type="nucleotide sequence ID" value="NZ_CP053832.1"/>
</dbReference>
<dbReference type="Proteomes" id="UP000509722">
    <property type="component" value="Chromosome"/>
</dbReference>
<dbReference type="EMBL" id="CP053832">
    <property type="protein sequence ID" value="QKF85164.1"/>
    <property type="molecule type" value="Genomic_DNA"/>
</dbReference>
<gene>
    <name evidence="1" type="ORF">CURT_1747</name>
</gene>
<sequence>MKKLLITTVALSTLLFSKTMYLQNDETIFSDNKPVGFATILTPVEVLSQDKNSSKVEIIGYVNEYYQVKLIKDPMLAEDFIVFEDENATVSYEGDENPYIKVLEKIEDNYGESWLKAKFSLEVNNDSLTNDPNTLYNEAKNLYEQSCSPCHRLHDTKEFTISQWPLNVEEMISSGFVFFEPSQRDLIIKYLQHNAKDAN</sequence>
<dbReference type="GeneID" id="77176656"/>
<protein>
    <submittedName>
        <fullName evidence="1">Molybdopterin-containing oxidoreductase III, DMSO/TMAO/BSO reductase family, monoheme c-type cytochrome</fullName>
    </submittedName>
</protein>
<accession>A0AAE7EBF9</accession>
<organism evidence="1 2">
    <name type="scientific">Campylobacter ureolyticus</name>
    <dbReference type="NCBI Taxonomy" id="827"/>
    <lineage>
        <taxon>Bacteria</taxon>
        <taxon>Pseudomonadati</taxon>
        <taxon>Campylobacterota</taxon>
        <taxon>Epsilonproteobacteria</taxon>
        <taxon>Campylobacterales</taxon>
        <taxon>Campylobacteraceae</taxon>
        <taxon>Campylobacter</taxon>
    </lineage>
</organism>
<evidence type="ECO:0000313" key="1">
    <source>
        <dbReference type="EMBL" id="QKF85164.1"/>
    </source>
</evidence>
<dbReference type="AlphaFoldDB" id="A0AAE7EBF9"/>
<proteinExistence type="predicted"/>
<evidence type="ECO:0000313" key="2">
    <source>
        <dbReference type="Proteomes" id="UP000509722"/>
    </source>
</evidence>
<reference evidence="1 2" key="1">
    <citation type="submission" date="2020-05" db="EMBL/GenBank/DDBJ databases">
        <title>Complete genome sequencing of Campylobacter and Arcobacter type strains.</title>
        <authorList>
            <person name="Miller W.G."/>
            <person name="Yee E."/>
        </authorList>
    </citation>
    <scope>NUCLEOTIDE SEQUENCE [LARGE SCALE GENOMIC DNA]</scope>
    <source>
        <strain evidence="1 2">LMG 6451</strain>
    </source>
</reference>
<name>A0AAE7EBF9_9BACT</name>